<feature type="transmembrane region" description="Helical" evidence="2">
    <location>
        <begin position="69"/>
        <end position="88"/>
    </location>
</feature>
<name>A0A075H1R8_9ARCH</name>
<evidence type="ECO:0000313" key="3">
    <source>
        <dbReference type="EMBL" id="AIF09135.1"/>
    </source>
</evidence>
<reference evidence="3" key="1">
    <citation type="journal article" date="2014" name="Genome Biol. Evol.">
        <title>Pangenome evidence for extensive interdomain horizontal transfer affecting lineage core and shell genes in uncultured planktonic thaumarchaeota and euryarchaeota.</title>
        <authorList>
            <person name="Deschamps P."/>
            <person name="Zivanovic Y."/>
            <person name="Moreira D."/>
            <person name="Rodriguez-Valera F."/>
            <person name="Lopez-Garcia P."/>
        </authorList>
    </citation>
    <scope>NUCLEOTIDE SEQUENCE</scope>
</reference>
<feature type="transmembrane region" description="Helical" evidence="2">
    <location>
        <begin position="127"/>
        <end position="146"/>
    </location>
</feature>
<evidence type="ECO:0000256" key="2">
    <source>
        <dbReference type="SAM" id="Phobius"/>
    </source>
</evidence>
<organism evidence="3">
    <name type="scientific">uncultured marine thaumarchaeote KM3_35_C07</name>
    <dbReference type="NCBI Taxonomy" id="1456131"/>
    <lineage>
        <taxon>Archaea</taxon>
        <taxon>Nitrososphaerota</taxon>
        <taxon>environmental samples</taxon>
    </lineage>
</organism>
<dbReference type="AlphaFoldDB" id="A0A075H1R8"/>
<feature type="compositionally biased region" description="Basic residues" evidence="1">
    <location>
        <begin position="1"/>
        <end position="13"/>
    </location>
</feature>
<keyword evidence="2" id="KW-1133">Transmembrane helix</keyword>
<dbReference type="EMBL" id="KF900853">
    <property type="protein sequence ID" value="AIF09135.1"/>
    <property type="molecule type" value="Genomic_DNA"/>
</dbReference>
<feature type="compositionally biased region" description="Basic and acidic residues" evidence="1">
    <location>
        <begin position="26"/>
        <end position="50"/>
    </location>
</feature>
<feature type="transmembrane region" description="Helical" evidence="2">
    <location>
        <begin position="94"/>
        <end position="115"/>
    </location>
</feature>
<keyword evidence="2" id="KW-0472">Membrane</keyword>
<accession>A0A075H1R8</accession>
<proteinExistence type="predicted"/>
<evidence type="ECO:0000256" key="1">
    <source>
        <dbReference type="SAM" id="MobiDB-lite"/>
    </source>
</evidence>
<feature type="region of interest" description="Disordered" evidence="1">
    <location>
        <begin position="1"/>
        <end position="58"/>
    </location>
</feature>
<keyword evidence="2" id="KW-0812">Transmembrane</keyword>
<sequence length="157" mass="17607">MTKWARMRRRKERLRAQETPTNSVSEENKTNLAEPEKISDNTKHSQETQKLKTPKTSNSNSILSQIPRYVYLVAIFVLLSGIFFPLITPSGEDAFSFVIGGAATLFLGLAGGILLFKATTSDKRRGILFAIGFALVAISLALIFLIQEWWKLEFIRG</sequence>
<protein>
    <submittedName>
        <fullName evidence="3">Uncharacterized protein</fullName>
    </submittedName>
</protein>